<name>A0A8H6GZF7_FUSOX</name>
<gene>
    <name evidence="1" type="ORF">HZS61_010487</name>
</gene>
<organism evidence="1 2">
    <name type="scientific">Fusarium oxysporum f. sp. conglutinans</name>
    <dbReference type="NCBI Taxonomy" id="100902"/>
    <lineage>
        <taxon>Eukaryota</taxon>
        <taxon>Fungi</taxon>
        <taxon>Dikarya</taxon>
        <taxon>Ascomycota</taxon>
        <taxon>Pezizomycotina</taxon>
        <taxon>Sordariomycetes</taxon>
        <taxon>Hypocreomycetidae</taxon>
        <taxon>Hypocreales</taxon>
        <taxon>Nectriaceae</taxon>
        <taxon>Fusarium</taxon>
        <taxon>Fusarium oxysporum species complex</taxon>
    </lineage>
</organism>
<proteinExistence type="predicted"/>
<comment type="caution">
    <text evidence="1">The sequence shown here is derived from an EMBL/GenBank/DDBJ whole genome shotgun (WGS) entry which is preliminary data.</text>
</comment>
<accession>A0A8H6GZF7</accession>
<protein>
    <submittedName>
        <fullName evidence="1">Uncharacterized protein</fullName>
    </submittedName>
</protein>
<reference evidence="1 2" key="1">
    <citation type="journal article" date="2020" name="bioRxiv">
        <title>A chromosome-scale genome assembly for the Fusarium oxysporum strain Fo5176 to establish a model Arabidopsis-fungal pathosystem.</title>
        <authorList>
            <person name="Fokkens L."/>
            <person name="Guo L."/>
            <person name="Dora S."/>
            <person name="Wang B."/>
            <person name="Ye K."/>
            <person name="Sanchez-Rodriguez C."/>
            <person name="Croll D."/>
        </authorList>
    </citation>
    <scope>NUCLEOTIDE SEQUENCE [LARGE SCALE GENOMIC DNA]</scope>
    <source>
        <strain evidence="1 2">Fo5176</strain>
    </source>
</reference>
<dbReference type="AlphaFoldDB" id="A0A8H6GZF7"/>
<evidence type="ECO:0000313" key="1">
    <source>
        <dbReference type="EMBL" id="KAF6527443.1"/>
    </source>
</evidence>
<sequence>MESLGVLTEYRATGDSMQLDSGNPLVEKTETLTTVTGTLSRLSLHDSKPWRQRRLKRLKSQAIHCAWRVRPVTDDKHPNKRTQTSLKVDAFRKKQMTRVARLSHKLLGAAPLQTFNRNYEEVITDWDLLKSKTNIQNVSSSSDPRIIRSFKVIDDVLCGAQSPTLLRRLAYVRLMDLFSFLEGLISFERKSGRVIRERYYRDASIAIDIYMSAQEDTSDPNGLRRQLRERRRVGRCWKDLSKPSPLLVLMYSEGAEPIINDFKRTNALNMRLTASMIMKELALSPGILPEQAFSSAVGCVQDSNKASQAVTSNSIIKTPSLT</sequence>
<dbReference type="EMBL" id="JACDXP010000003">
    <property type="protein sequence ID" value="KAF6527443.1"/>
    <property type="molecule type" value="Genomic_DNA"/>
</dbReference>
<evidence type="ECO:0000313" key="2">
    <source>
        <dbReference type="Proteomes" id="UP000593570"/>
    </source>
</evidence>
<dbReference type="Proteomes" id="UP000593570">
    <property type="component" value="Unassembled WGS sequence"/>
</dbReference>